<evidence type="ECO:0000313" key="1">
    <source>
        <dbReference type="EMBL" id="KKR01546.1"/>
    </source>
</evidence>
<accession>A0A837HMV7</accession>
<dbReference type="AlphaFoldDB" id="A0A837HMV7"/>
<name>A0A837HMV7_9BACT</name>
<dbReference type="Proteomes" id="UP000033998">
    <property type="component" value="Unassembled WGS sequence"/>
</dbReference>
<protein>
    <submittedName>
        <fullName evidence="1">Uncharacterized protein</fullName>
    </submittedName>
</protein>
<comment type="caution">
    <text evidence="1">The sequence shown here is derived from an EMBL/GenBank/DDBJ whole genome shotgun (WGS) entry which is preliminary data.</text>
</comment>
<reference evidence="1 2" key="1">
    <citation type="journal article" date="2015" name="Nature">
        <title>rRNA introns, odd ribosomes, and small enigmatic genomes across a large radiation of phyla.</title>
        <authorList>
            <person name="Brown C.T."/>
            <person name="Hug L.A."/>
            <person name="Thomas B.C."/>
            <person name="Sharon I."/>
            <person name="Castelle C.J."/>
            <person name="Singh A."/>
            <person name="Wilkins M.J."/>
            <person name="Williams K.H."/>
            <person name="Banfield J.F."/>
        </authorList>
    </citation>
    <scope>NUCLEOTIDE SEQUENCE [LARGE SCALE GENOMIC DNA]</scope>
</reference>
<sequence length="150" mass="17405">MQIGDIVKIVGHKFPELHPKNTLQKVVMKTPEELKMIHHKCKKPDDPEMSFSKNSLFEYELKGINYIGMTGVIVEIRTQPECEYETETGDIAKYVVKIKSNLSSWNNKIVTLYPSQVQKIEETFWLVEPNKDKKGNIRKKAILIAQKKLF</sequence>
<proteinExistence type="predicted"/>
<gene>
    <name evidence="1" type="ORF">UT27_C0007G0026</name>
</gene>
<evidence type="ECO:0000313" key="2">
    <source>
        <dbReference type="Proteomes" id="UP000033998"/>
    </source>
</evidence>
<dbReference type="EMBL" id="LBWE01000007">
    <property type="protein sequence ID" value="KKR01546.1"/>
    <property type="molecule type" value="Genomic_DNA"/>
</dbReference>
<organism evidence="1 2">
    <name type="scientific">Candidatus Nomurabacteria bacterium GW2011_GWD2_39_12</name>
    <dbReference type="NCBI Taxonomy" id="1618759"/>
    <lineage>
        <taxon>Bacteria</taxon>
        <taxon>Candidatus Nomuraibacteriota</taxon>
    </lineage>
</organism>